<reference evidence="1" key="1">
    <citation type="submission" date="2023-08" db="EMBL/GenBank/DDBJ databases">
        <title>Reference Genome Resource for the Citrus Pathogen Phytophthora citrophthora.</title>
        <authorList>
            <person name="Moller H."/>
            <person name="Coetzee B."/>
            <person name="Rose L.J."/>
            <person name="Van Niekerk J.M."/>
        </authorList>
    </citation>
    <scope>NUCLEOTIDE SEQUENCE</scope>
    <source>
        <strain evidence="1">STE-U-9442</strain>
    </source>
</reference>
<dbReference type="AlphaFoldDB" id="A0AAD9GNS4"/>
<protein>
    <submittedName>
        <fullName evidence="1">Uncharacterized protein</fullName>
    </submittedName>
</protein>
<dbReference type="Proteomes" id="UP001259832">
    <property type="component" value="Unassembled WGS sequence"/>
</dbReference>
<evidence type="ECO:0000313" key="2">
    <source>
        <dbReference type="Proteomes" id="UP001259832"/>
    </source>
</evidence>
<evidence type="ECO:0000313" key="1">
    <source>
        <dbReference type="EMBL" id="KAK1942010.1"/>
    </source>
</evidence>
<gene>
    <name evidence="1" type="ORF">P3T76_006332</name>
</gene>
<organism evidence="1 2">
    <name type="scientific">Phytophthora citrophthora</name>
    <dbReference type="NCBI Taxonomy" id="4793"/>
    <lineage>
        <taxon>Eukaryota</taxon>
        <taxon>Sar</taxon>
        <taxon>Stramenopiles</taxon>
        <taxon>Oomycota</taxon>
        <taxon>Peronosporomycetes</taxon>
        <taxon>Peronosporales</taxon>
        <taxon>Peronosporaceae</taxon>
        <taxon>Phytophthora</taxon>
    </lineage>
</organism>
<proteinExistence type="predicted"/>
<keyword evidence="2" id="KW-1185">Reference proteome</keyword>
<name>A0AAD9GNS4_9STRA</name>
<dbReference type="EMBL" id="JASMQC010000010">
    <property type="protein sequence ID" value="KAK1942010.1"/>
    <property type="molecule type" value="Genomic_DNA"/>
</dbReference>
<comment type="caution">
    <text evidence="1">The sequence shown here is derived from an EMBL/GenBank/DDBJ whole genome shotgun (WGS) entry which is preliminary data.</text>
</comment>
<sequence>MDVSEPIMTFGASQMCHAFEQYKKSSAFERYILPQFQTMLINGMIDTSNIGEPVSRFFLLLAMDAVAKASWKFVS</sequence>
<accession>A0AAD9GNS4</accession>